<dbReference type="Pfam" id="PF02082">
    <property type="entry name" value="Rrf2"/>
    <property type="match status" value="1"/>
</dbReference>
<evidence type="ECO:0000313" key="2">
    <source>
        <dbReference type="Proteomes" id="UP000013785"/>
    </source>
</evidence>
<name>R3U593_9ENTE</name>
<gene>
    <name evidence="1" type="ORF">UC3_00219</name>
</gene>
<dbReference type="NCBIfam" id="TIGR00738">
    <property type="entry name" value="rrf2_super"/>
    <property type="match status" value="1"/>
</dbReference>
<dbReference type="EMBL" id="AJAT01000006">
    <property type="protein sequence ID" value="EOL49124.1"/>
    <property type="molecule type" value="Genomic_DNA"/>
</dbReference>
<dbReference type="RefSeq" id="WP_010766904.1">
    <property type="nucleotide sequence ID" value="NZ_ASWE01000006.1"/>
</dbReference>
<dbReference type="Gene3D" id="1.10.10.10">
    <property type="entry name" value="Winged helix-like DNA-binding domain superfamily/Winged helix DNA-binding domain"/>
    <property type="match status" value="1"/>
</dbReference>
<comment type="caution">
    <text evidence="1">The sequence shown here is derived from an EMBL/GenBank/DDBJ whole genome shotgun (WGS) entry which is preliminary data.</text>
</comment>
<dbReference type="HOGENOM" id="CLU_107144_1_0_9"/>
<evidence type="ECO:0000313" key="1">
    <source>
        <dbReference type="EMBL" id="EOL49124.1"/>
    </source>
</evidence>
<accession>R3U593</accession>
<dbReference type="InterPro" id="IPR036390">
    <property type="entry name" value="WH_DNA-bd_sf"/>
</dbReference>
<dbReference type="PATRIC" id="fig|1158610.3.peg.198"/>
<keyword evidence="2" id="KW-1185">Reference proteome</keyword>
<protein>
    <submittedName>
        <fullName evidence="1">Rrf2 family protein</fullName>
    </submittedName>
</protein>
<dbReference type="GO" id="GO:0005829">
    <property type="term" value="C:cytosol"/>
    <property type="evidence" value="ECO:0007669"/>
    <property type="project" value="TreeGrafter"/>
</dbReference>
<dbReference type="PROSITE" id="PS51197">
    <property type="entry name" value="HTH_RRF2_2"/>
    <property type="match status" value="1"/>
</dbReference>
<dbReference type="SUPFAM" id="SSF46785">
    <property type="entry name" value="Winged helix' DNA-binding domain"/>
    <property type="match status" value="1"/>
</dbReference>
<reference evidence="1 2" key="1">
    <citation type="submission" date="2013-02" db="EMBL/GenBank/DDBJ databases">
        <title>The Genome Sequence of Enterococcus phoeniculicola BAA-412.</title>
        <authorList>
            <consortium name="The Broad Institute Genome Sequencing Platform"/>
            <consortium name="The Broad Institute Genome Sequencing Center for Infectious Disease"/>
            <person name="Earl A.M."/>
            <person name="Gilmore M.S."/>
            <person name="Lebreton F."/>
            <person name="Walker B."/>
            <person name="Young S.K."/>
            <person name="Zeng Q."/>
            <person name="Gargeya S."/>
            <person name="Fitzgerald M."/>
            <person name="Haas B."/>
            <person name="Abouelleil A."/>
            <person name="Alvarado L."/>
            <person name="Arachchi H.M."/>
            <person name="Berlin A.M."/>
            <person name="Chapman S.B."/>
            <person name="Dewar J."/>
            <person name="Goldberg J."/>
            <person name="Griggs A."/>
            <person name="Gujja S."/>
            <person name="Hansen M."/>
            <person name="Howarth C."/>
            <person name="Imamovic A."/>
            <person name="Larimer J."/>
            <person name="McCowan C."/>
            <person name="Murphy C."/>
            <person name="Neiman D."/>
            <person name="Pearson M."/>
            <person name="Priest M."/>
            <person name="Roberts A."/>
            <person name="Saif S."/>
            <person name="Shea T."/>
            <person name="Sisk P."/>
            <person name="Sykes S."/>
            <person name="Wortman J."/>
            <person name="Nusbaum C."/>
            <person name="Birren B."/>
        </authorList>
    </citation>
    <scope>NUCLEOTIDE SEQUENCE [LARGE SCALE GENOMIC DNA]</scope>
    <source>
        <strain evidence="1 2">ATCC BAA-412</strain>
    </source>
</reference>
<proteinExistence type="predicted"/>
<dbReference type="AlphaFoldDB" id="R3U593"/>
<sequence>MITIKLSSSYAQAIAILVMLAELPETESLKSSEISQRMNVSHSYLQKIATKLRHADLVTSLASKQGGYRIKKNLHEITFLDIYEAVEGAQPFLHNVNLEPIHQMFIDPTVVAKKSEIVISIHSAAETAYKEELKTHLLVEILPKDSSGNILQIDWKTIIQN</sequence>
<dbReference type="InterPro" id="IPR000944">
    <property type="entry name" value="Tscrpt_reg_Rrf2"/>
</dbReference>
<dbReference type="eggNOG" id="COG1959">
    <property type="taxonomic scope" value="Bacteria"/>
</dbReference>
<dbReference type="InterPro" id="IPR036388">
    <property type="entry name" value="WH-like_DNA-bd_sf"/>
</dbReference>
<dbReference type="GO" id="GO:0003700">
    <property type="term" value="F:DNA-binding transcription factor activity"/>
    <property type="evidence" value="ECO:0007669"/>
    <property type="project" value="TreeGrafter"/>
</dbReference>
<dbReference type="PANTHER" id="PTHR33221">
    <property type="entry name" value="WINGED HELIX-TURN-HELIX TRANSCRIPTIONAL REGULATOR, RRF2 FAMILY"/>
    <property type="match status" value="1"/>
</dbReference>
<dbReference type="Proteomes" id="UP000013785">
    <property type="component" value="Unassembled WGS sequence"/>
</dbReference>
<dbReference type="STRING" id="154621.RV11_GL001368"/>
<organism evidence="1 2">
    <name type="scientific">Enterococcus phoeniculicola ATCC BAA-412</name>
    <dbReference type="NCBI Taxonomy" id="1158610"/>
    <lineage>
        <taxon>Bacteria</taxon>
        <taxon>Bacillati</taxon>
        <taxon>Bacillota</taxon>
        <taxon>Bacilli</taxon>
        <taxon>Lactobacillales</taxon>
        <taxon>Enterococcaceae</taxon>
        <taxon>Enterococcus</taxon>
    </lineage>
</organism>
<dbReference type="PANTHER" id="PTHR33221:SF15">
    <property type="entry name" value="HTH-TYPE TRANSCRIPTIONAL REGULATOR YWGB-RELATED"/>
    <property type="match status" value="1"/>
</dbReference>